<reference evidence="3 4" key="1">
    <citation type="submission" date="2019-02" db="EMBL/GenBank/DDBJ databases">
        <title>Genomic Encyclopedia of Type Strains, Phase IV (KMG-IV): sequencing the most valuable type-strain genomes for metagenomic binning, comparative biology and taxonomic classification.</title>
        <authorList>
            <person name="Goeker M."/>
        </authorList>
    </citation>
    <scope>NUCLEOTIDE SEQUENCE [LARGE SCALE GENOMIC DNA]</scope>
    <source>
        <strain evidence="3 4">DSM 101727</strain>
    </source>
</reference>
<keyword evidence="2" id="KW-0472">Membrane</keyword>
<feature type="transmembrane region" description="Helical" evidence="2">
    <location>
        <begin position="126"/>
        <end position="144"/>
    </location>
</feature>
<dbReference type="Proteomes" id="UP000294257">
    <property type="component" value="Unassembled WGS sequence"/>
</dbReference>
<dbReference type="AlphaFoldDB" id="A0A4Q7KT15"/>
<evidence type="ECO:0008006" key="5">
    <source>
        <dbReference type="Google" id="ProtNLM"/>
    </source>
</evidence>
<accession>A0A4Q7KT15</accession>
<feature type="compositionally biased region" description="Basic and acidic residues" evidence="1">
    <location>
        <begin position="33"/>
        <end position="54"/>
    </location>
</feature>
<sequence length="163" mass="17032">MKGTSGGKDGPEDVDAAFAEIVADLEAQGVGTGERDKDDGGDDEKSKGDQEPREAAPTAPSSSWRAHQTEYDPSWTPYDDDDEHYVPPEPPPLPSLRPITILAIVLLGIGLLLLAVPSVIGLPTKIATPISLVAFASGAGLLVLRMRQRPPGGPDDGDDGAQV</sequence>
<dbReference type="OrthoDB" id="5193869at2"/>
<gene>
    <name evidence="3" type="ORF">EV193_104142</name>
</gene>
<organism evidence="3 4">
    <name type="scientific">Herbihabitans rhizosphaerae</name>
    <dbReference type="NCBI Taxonomy" id="1872711"/>
    <lineage>
        <taxon>Bacteria</taxon>
        <taxon>Bacillati</taxon>
        <taxon>Actinomycetota</taxon>
        <taxon>Actinomycetes</taxon>
        <taxon>Pseudonocardiales</taxon>
        <taxon>Pseudonocardiaceae</taxon>
        <taxon>Herbihabitans</taxon>
    </lineage>
</organism>
<proteinExistence type="predicted"/>
<protein>
    <recommendedName>
        <fullName evidence="5">DUF308 domain-containing protein</fullName>
    </recommendedName>
</protein>
<evidence type="ECO:0000313" key="3">
    <source>
        <dbReference type="EMBL" id="RZS38931.1"/>
    </source>
</evidence>
<name>A0A4Q7KT15_9PSEU</name>
<dbReference type="EMBL" id="SGWQ01000004">
    <property type="protein sequence ID" value="RZS38931.1"/>
    <property type="molecule type" value="Genomic_DNA"/>
</dbReference>
<feature type="region of interest" description="Disordered" evidence="1">
    <location>
        <begin position="1"/>
        <end position="92"/>
    </location>
</feature>
<keyword evidence="4" id="KW-1185">Reference proteome</keyword>
<evidence type="ECO:0000313" key="4">
    <source>
        <dbReference type="Proteomes" id="UP000294257"/>
    </source>
</evidence>
<evidence type="ECO:0000256" key="2">
    <source>
        <dbReference type="SAM" id="Phobius"/>
    </source>
</evidence>
<feature type="transmembrane region" description="Helical" evidence="2">
    <location>
        <begin position="99"/>
        <end position="120"/>
    </location>
</feature>
<dbReference type="RefSeq" id="WP_130344542.1">
    <property type="nucleotide sequence ID" value="NZ_SGWQ01000004.1"/>
</dbReference>
<evidence type="ECO:0000256" key="1">
    <source>
        <dbReference type="SAM" id="MobiDB-lite"/>
    </source>
</evidence>
<keyword evidence="2" id="KW-1133">Transmembrane helix</keyword>
<keyword evidence="2" id="KW-0812">Transmembrane</keyword>
<comment type="caution">
    <text evidence="3">The sequence shown here is derived from an EMBL/GenBank/DDBJ whole genome shotgun (WGS) entry which is preliminary data.</text>
</comment>